<dbReference type="InterPro" id="IPR001347">
    <property type="entry name" value="SIS_dom"/>
</dbReference>
<keyword evidence="3" id="KW-0378">Hydrolase</keyword>
<dbReference type="CDD" id="cd05009">
    <property type="entry name" value="SIS_GlmS_GlmD_2"/>
    <property type="match status" value="1"/>
</dbReference>
<dbReference type="PANTHER" id="PTHR10937:SF8">
    <property type="entry name" value="AMINOTRANSFERASE-RELATED"/>
    <property type="match status" value="1"/>
</dbReference>
<organism evidence="3 4">
    <name type="scientific">Pseudonocardia nematodicida</name>
    <dbReference type="NCBI Taxonomy" id="1206997"/>
    <lineage>
        <taxon>Bacteria</taxon>
        <taxon>Bacillati</taxon>
        <taxon>Actinomycetota</taxon>
        <taxon>Actinomycetes</taxon>
        <taxon>Pseudonocardiales</taxon>
        <taxon>Pseudonocardiaceae</taxon>
        <taxon>Pseudonocardia</taxon>
    </lineage>
</organism>
<proteinExistence type="predicted"/>
<dbReference type="RefSeq" id="WP_349300857.1">
    <property type="nucleotide sequence ID" value="NZ_JBEDNQ010000011.1"/>
</dbReference>
<keyword evidence="4" id="KW-1185">Reference proteome</keyword>
<gene>
    <name evidence="3" type="ORF">WIS52_24810</name>
</gene>
<feature type="domain" description="SIS" evidence="2">
    <location>
        <begin position="194"/>
        <end position="327"/>
    </location>
</feature>
<accession>A0ABV1KGX4</accession>
<protein>
    <submittedName>
        <fullName evidence="3">SIS domain-containing protein</fullName>
        <ecNumber evidence="3">3.5.-.-</ecNumber>
    </submittedName>
</protein>
<dbReference type="Gene3D" id="3.40.50.10490">
    <property type="entry name" value="Glucose-6-phosphate isomerase like protein, domain 1"/>
    <property type="match status" value="2"/>
</dbReference>
<dbReference type="InterPro" id="IPR035466">
    <property type="entry name" value="GlmS/AgaS_SIS"/>
</dbReference>
<name>A0ABV1KGX4_9PSEU</name>
<evidence type="ECO:0000313" key="4">
    <source>
        <dbReference type="Proteomes" id="UP001494902"/>
    </source>
</evidence>
<dbReference type="InterPro" id="IPR035490">
    <property type="entry name" value="GlmS/FrlB_SIS"/>
</dbReference>
<feature type="domain" description="SIS" evidence="2">
    <location>
        <begin position="30"/>
        <end position="172"/>
    </location>
</feature>
<dbReference type="Pfam" id="PF01380">
    <property type="entry name" value="SIS"/>
    <property type="match status" value="2"/>
</dbReference>
<keyword evidence="1" id="KW-0677">Repeat</keyword>
<evidence type="ECO:0000313" key="3">
    <source>
        <dbReference type="EMBL" id="MEQ3553707.1"/>
    </source>
</evidence>
<evidence type="ECO:0000256" key="1">
    <source>
        <dbReference type="ARBA" id="ARBA00022737"/>
    </source>
</evidence>
<dbReference type="PANTHER" id="PTHR10937">
    <property type="entry name" value="GLUCOSAMINE--FRUCTOSE-6-PHOSPHATE AMINOTRANSFERASE, ISOMERIZING"/>
    <property type="match status" value="1"/>
</dbReference>
<dbReference type="GO" id="GO:0016787">
    <property type="term" value="F:hydrolase activity"/>
    <property type="evidence" value="ECO:0007669"/>
    <property type="project" value="UniProtKB-KW"/>
</dbReference>
<dbReference type="EMBL" id="JBEDNQ010000011">
    <property type="protein sequence ID" value="MEQ3553707.1"/>
    <property type="molecule type" value="Genomic_DNA"/>
</dbReference>
<dbReference type="CDD" id="cd05008">
    <property type="entry name" value="SIS_GlmS_GlmD_1"/>
    <property type="match status" value="1"/>
</dbReference>
<sequence length="337" mass="34859">MAAETAEQPDAWRRLLAGTGPDGASGVDRAAALVRERSPRFVLLAARGSSDHAALYAKYLVEIRLGLPAGLVSPSTLTAYGARPDLRDVLLIAVSQSGGSPDLLHCVRTAREQGALTVAVTNDAGSAPAAAASAHVDLLAGPERAVAATKSYTAQLLALYLLLERVRGGTGAATRALPDLADAVLARDDEVRHLSARYRFAERLLTTGRGYSYPTAREAALKLMETAYVSAQAFSGADLLHGPLALVDPLVPVLAVVSPGAGGDAMAPVLESLTARNADVLRIGGDGPGFGLPAAPAEELAPLLEILPLQMLARHVAVARGGDPDAPRGLRKVTETL</sequence>
<evidence type="ECO:0000259" key="2">
    <source>
        <dbReference type="PROSITE" id="PS51464"/>
    </source>
</evidence>
<dbReference type="EC" id="3.5.-.-" evidence="3"/>
<reference evidence="3 4" key="1">
    <citation type="submission" date="2024-03" db="EMBL/GenBank/DDBJ databases">
        <title>Draft genome sequence of Pseudonocardia nematodicida JCM 31783.</title>
        <authorList>
            <person name="Butdee W."/>
            <person name="Duangmal K."/>
        </authorList>
    </citation>
    <scope>NUCLEOTIDE SEQUENCE [LARGE SCALE GENOMIC DNA]</scope>
    <source>
        <strain evidence="3 4">JCM 31783</strain>
    </source>
</reference>
<comment type="caution">
    <text evidence="3">The sequence shown here is derived from an EMBL/GenBank/DDBJ whole genome shotgun (WGS) entry which is preliminary data.</text>
</comment>
<dbReference type="Proteomes" id="UP001494902">
    <property type="component" value="Unassembled WGS sequence"/>
</dbReference>
<dbReference type="SUPFAM" id="SSF53697">
    <property type="entry name" value="SIS domain"/>
    <property type="match status" value="1"/>
</dbReference>
<dbReference type="InterPro" id="IPR046348">
    <property type="entry name" value="SIS_dom_sf"/>
</dbReference>
<dbReference type="PROSITE" id="PS51464">
    <property type="entry name" value="SIS"/>
    <property type="match status" value="2"/>
</dbReference>